<feature type="region of interest" description="Disordered" evidence="3">
    <location>
        <begin position="1762"/>
        <end position="1784"/>
    </location>
</feature>
<feature type="compositionally biased region" description="Acidic residues" evidence="3">
    <location>
        <begin position="1774"/>
        <end position="1784"/>
    </location>
</feature>
<name>A0A485LD62_9STRA</name>
<dbReference type="OrthoDB" id="73919at2759"/>
<dbReference type="SUPFAM" id="SSF49562">
    <property type="entry name" value="C2 domain (Calcium/lipid-binding domain, CaLB)"/>
    <property type="match status" value="2"/>
</dbReference>
<dbReference type="InterPro" id="IPR000008">
    <property type="entry name" value="C2_dom"/>
</dbReference>
<dbReference type="PROSITE" id="PS50004">
    <property type="entry name" value="C2"/>
    <property type="match status" value="1"/>
</dbReference>
<feature type="compositionally biased region" description="Basic residues" evidence="3">
    <location>
        <begin position="2142"/>
        <end position="2168"/>
    </location>
</feature>
<dbReference type="PANTHER" id="PTHR45911">
    <property type="entry name" value="C2 DOMAIN-CONTAINING PROTEIN"/>
    <property type="match status" value="1"/>
</dbReference>
<evidence type="ECO:0000256" key="1">
    <source>
        <dbReference type="ARBA" id="ARBA00022723"/>
    </source>
</evidence>
<organism evidence="6 7">
    <name type="scientific">Aphanomyces stellatus</name>
    <dbReference type="NCBI Taxonomy" id="120398"/>
    <lineage>
        <taxon>Eukaryota</taxon>
        <taxon>Sar</taxon>
        <taxon>Stramenopiles</taxon>
        <taxon>Oomycota</taxon>
        <taxon>Saprolegniomycetes</taxon>
        <taxon>Saprolegniales</taxon>
        <taxon>Verrucalvaceae</taxon>
        <taxon>Aphanomyces</taxon>
    </lineage>
</organism>
<dbReference type="GO" id="GO:0005509">
    <property type="term" value="F:calcium ion binding"/>
    <property type="evidence" value="ECO:0007669"/>
    <property type="project" value="TreeGrafter"/>
</dbReference>
<proteinExistence type="predicted"/>
<dbReference type="GO" id="GO:0016020">
    <property type="term" value="C:membrane"/>
    <property type="evidence" value="ECO:0007669"/>
    <property type="project" value="TreeGrafter"/>
</dbReference>
<keyword evidence="2" id="KW-0106">Calcium</keyword>
<dbReference type="Proteomes" id="UP000332933">
    <property type="component" value="Unassembled WGS sequence"/>
</dbReference>
<evidence type="ECO:0000313" key="7">
    <source>
        <dbReference type="Proteomes" id="UP000332933"/>
    </source>
</evidence>
<evidence type="ECO:0000313" key="5">
    <source>
        <dbReference type="EMBL" id="KAF0689469.1"/>
    </source>
</evidence>
<feature type="region of interest" description="Disordered" evidence="3">
    <location>
        <begin position="1"/>
        <end position="37"/>
    </location>
</feature>
<dbReference type="CDD" id="cd00030">
    <property type="entry name" value="C2"/>
    <property type="match status" value="1"/>
</dbReference>
<dbReference type="EMBL" id="VJMH01006443">
    <property type="protein sequence ID" value="KAF0689469.1"/>
    <property type="molecule type" value="Genomic_DNA"/>
</dbReference>
<accession>A0A485LD62</accession>
<keyword evidence="1" id="KW-0479">Metal-binding</keyword>
<dbReference type="Pfam" id="PF00612">
    <property type="entry name" value="IQ"/>
    <property type="match status" value="2"/>
</dbReference>
<dbReference type="InterPro" id="IPR035892">
    <property type="entry name" value="C2_domain_sf"/>
</dbReference>
<sequence>MPSAWRRKRPHVLAARPLPPVDAFPTSPRHHGANNHDLDKAMHRQDDSISLASPDTRPFHNLLTLAGLAQIHASHLYAGNFVARSKERWASHQARPRDHVLARCQVEESAAVAMQSAVRMWLAKRRKHHLVRACLHVQETRAAWVGRLHIPITAAWTRFSQDASLTRLFPITAVSLPAQGAVYALAATLLQCQLTFHSALRVARHVRKPAPLRLFIASAVVDTCRRLHQLRRAVAYTAALVLQCKVRCRHALHRRRHLAQIRARHVAAAVIQRGYRCYVARRARAYLRDRRASLAIQCAFRCHLARRRAIRQRYHHTARTLVVSILRAVVPAVAESICHRAAQRIQRVQRGRAARSRFRTLALQNETARLARSPVRGYMVYAAGQYFDAALLLEQAFLHGIDGDDEFWAKFGTAHFYSYEATGDRAHLEKALAAFRRLLVKASDIERRDKARLGLGLLYAKALFYSHHFTPCLAIATAFLDYVDVMHQEDDNATTTKKAANVDKEAIAVAHVLAANITFDMHQMDTCAAHLVATLALGPLATYSELELRFMLGTVYALVAQEKDVGEAAPAVVLASVVTTQEDDKAKNDGDSQDDHTVIPDDTASVDVVVAASGTGGTREADEAVGGATVEMRGREEDAPPDIAVDPPPTVASDTLPPTDVAPPPLPPVAVVVLSESAKFATLAAAEHAQCFAMVELWPGRGFYHGVMGAADAEALLEPTPVGTFLVHRVKTMSSFLYVKVKWGEKDYTAMKVTRDSATGMYTNPNSPAAADTTLLGFLAKLPPAAGIHLRNGLRSTTSPGTAIYGLDTATTVDEWKTSDDAWLWAAHHWELHSGYVFAAFLAAYCPAAMRFKDTQDARKKKTIAAAVGGWHKRPSASTDTPAGPIDHTQADACLIQAKAARGLGKLLDSLTFIQHAVALTPSVECIRRSWMAKSPANAFGPAFRRIQKYDRLWSRALAFDTYTPRTYGQPQREVLVLECLYQEFFHACATVDIHRRLVRAHVRAYCVDGLDVVHLTLACRSMDELAVTWQRQHALSTAFGAPNVARDPAVPKPRKPAASKRASKLDVKMWSVELLMEMAEVAYRSLQLTRAIDTLQVLSRRTARAAYSHVHHTALLRLAFLFAHVRQFSRAVATMDQLLETMDAPTTGGAVPRWPVSTAFTWTKTEVRFLRGVVYDLHATDADNAKARDVAERAQANAYTDFTPLHTELVAHVQAILRDEATVANSAEFRADHVSGVIVTVGESHGLYIANIIKANVRVVVKVEGVSVSTATPPSWETMQPNWNLQTVTAAASSKHAVACVTIVNKVQLRDVVLGTLHFPLSNLFATGVWYADVARSHDGYLDALGHVDGHLCHLKGPDGISHACSATLWLAFQLTTRKPVLAREAKEKRHIAFALGDFLNQSFVWELFATRFVGSLDHFLARHFLLQALRRLPPPHDARTVRMMLDLARCDLACRGGGDQQHTQAAKRHEASALEWLQKAHVAALGLDPRQPPLENAILDVMQQAMMHESAFERQLRRCLQHPIASDYVAVTSDHGTYYVNKDNGDCVLDEPLGYEPQLQKPPIRRMVVFSDAMKSRILRLRQVMKETAAMDPDQWVAMYDEFHSRMFYVSQVHSMQSYSRPERYVMVGDEMTVYSVLVIQDVYRLRRLRARVRRLFRRAVRVVCLVRYMLDQWRARERARAIRAAKVPLTCLKLTIESADDLRAADTVSSDPFVQIEWPGCRHGGRRTSVRKATLQPEWNEVFHLRYAWLDHEQAMLAPRPSKADDRGHDSDDDDDDDDENEMLHHIDINRIASALAHNLVMNEDEGIESSADGPTLTLTVLDYDAPTLTNKTPKCDFLGLVVVPLDPLDHGRPVTAELTLRDEDGYLSPRPRGTLTISIQWIEYRFPLSLRTAMTAAHAAMRLDRLKQERYIERAKTQAPPRKSKPMMTDDVKMLLELINSTWQDALVKLADAIVMADQLQRLVLRLAEARKSAMNADEVEHIERRLKAVIRDQFHIKRHLVDDAMGVVAKGLRSFGKVTYADVHGYVESGGDVVLQEKVQLWYTNIGFKAVTPRGDGQRDGDETFDRIMQYVLTTKERFVTWETSLRNIVEGCFDGGTWAFDMSKELAICRKIEATLNDTPEEMPQLTPEEEERIKQRQQVRAKKLDKQKKKTVGGRGKGKAK</sequence>
<dbReference type="SUPFAM" id="SSF55550">
    <property type="entry name" value="SH2 domain"/>
    <property type="match status" value="1"/>
</dbReference>
<dbReference type="PANTHER" id="PTHR45911:SF4">
    <property type="entry name" value="MULTIPLE C2 AND TRANSMEMBRANE DOMAIN-CONTAINING PROTEIN"/>
    <property type="match status" value="1"/>
</dbReference>
<keyword evidence="7" id="KW-1185">Reference proteome</keyword>
<evidence type="ECO:0000256" key="2">
    <source>
        <dbReference type="ARBA" id="ARBA00022837"/>
    </source>
</evidence>
<protein>
    <submittedName>
        <fullName evidence="6">Aste57867_19076 protein</fullName>
    </submittedName>
</protein>
<dbReference type="InterPro" id="IPR000048">
    <property type="entry name" value="IQ_motif_EF-hand-BS"/>
</dbReference>
<evidence type="ECO:0000259" key="4">
    <source>
        <dbReference type="PROSITE" id="PS50004"/>
    </source>
</evidence>
<dbReference type="PROSITE" id="PS50096">
    <property type="entry name" value="IQ"/>
    <property type="match status" value="4"/>
</dbReference>
<feature type="domain" description="C2" evidence="4">
    <location>
        <begin position="1676"/>
        <end position="1862"/>
    </location>
</feature>
<reference evidence="6 7" key="1">
    <citation type="submission" date="2019-03" db="EMBL/GenBank/DDBJ databases">
        <authorList>
            <person name="Gaulin E."/>
            <person name="Dumas B."/>
        </authorList>
    </citation>
    <scope>NUCLEOTIDE SEQUENCE [LARGE SCALE GENOMIC DNA]</scope>
    <source>
        <strain evidence="6">CBS 568.67</strain>
    </source>
</reference>
<gene>
    <name evidence="6" type="primary">Aste57867_19076</name>
    <name evidence="5" type="ORF">As57867_019012</name>
    <name evidence="6" type="ORF">ASTE57867_19076</name>
</gene>
<dbReference type="Pfam" id="PF00168">
    <property type="entry name" value="C2"/>
    <property type="match status" value="2"/>
</dbReference>
<feature type="region of interest" description="Disordered" evidence="3">
    <location>
        <begin position="2125"/>
        <end position="2168"/>
    </location>
</feature>
<dbReference type="SMART" id="SM00239">
    <property type="entry name" value="C2"/>
    <property type="match status" value="1"/>
</dbReference>
<dbReference type="Gene3D" id="1.20.5.190">
    <property type="match status" value="1"/>
</dbReference>
<feature type="compositionally biased region" description="Basic residues" evidence="3">
    <location>
        <begin position="1"/>
        <end position="11"/>
    </location>
</feature>
<dbReference type="Gene3D" id="2.60.40.150">
    <property type="entry name" value="C2 domain"/>
    <property type="match status" value="1"/>
</dbReference>
<dbReference type="EMBL" id="CAADRA010006464">
    <property type="protein sequence ID" value="VFT95801.1"/>
    <property type="molecule type" value="Genomic_DNA"/>
</dbReference>
<dbReference type="InterPro" id="IPR036860">
    <property type="entry name" value="SH2_dom_sf"/>
</dbReference>
<dbReference type="CDD" id="cd00173">
    <property type="entry name" value="SH2"/>
    <property type="match status" value="1"/>
</dbReference>
<dbReference type="SMART" id="SM00015">
    <property type="entry name" value="IQ"/>
    <property type="match status" value="4"/>
</dbReference>
<evidence type="ECO:0000256" key="3">
    <source>
        <dbReference type="SAM" id="MobiDB-lite"/>
    </source>
</evidence>
<reference evidence="5" key="2">
    <citation type="submission" date="2019-06" db="EMBL/GenBank/DDBJ databases">
        <title>Genomics analysis of Aphanomyces spp. identifies a new class of oomycete effector associated with host adaptation.</title>
        <authorList>
            <person name="Gaulin E."/>
        </authorList>
    </citation>
    <scope>NUCLEOTIDE SEQUENCE</scope>
    <source>
        <strain evidence="5">CBS 578.67</strain>
    </source>
</reference>
<evidence type="ECO:0000313" key="6">
    <source>
        <dbReference type="EMBL" id="VFT95801.1"/>
    </source>
</evidence>